<dbReference type="Gene3D" id="2.30.29.230">
    <property type="match status" value="1"/>
</dbReference>
<dbReference type="Pfam" id="PF12068">
    <property type="entry name" value="PH_RBD"/>
    <property type="match status" value="1"/>
</dbReference>
<dbReference type="SUPFAM" id="SSF55608">
    <property type="entry name" value="Homing endonucleases"/>
    <property type="match status" value="1"/>
</dbReference>
<feature type="compositionally biased region" description="Basic residues" evidence="2">
    <location>
        <begin position="130"/>
        <end position="142"/>
    </location>
</feature>
<comment type="caution">
    <text evidence="4">The sequence shown here is derived from an EMBL/GenBank/DDBJ whole genome shotgun (WGS) entry which is preliminary data.</text>
</comment>
<name>A0A1Y3BU94_EURMA</name>
<dbReference type="AlphaFoldDB" id="A0A1Y3BU94"/>
<gene>
    <name evidence="4" type="ORF">BLA29_008139</name>
</gene>
<reference evidence="4 5" key="1">
    <citation type="submission" date="2017-03" db="EMBL/GenBank/DDBJ databases">
        <title>Genome Survey of Euroglyphus maynei.</title>
        <authorList>
            <person name="Arlian L.G."/>
            <person name="Morgan M.S."/>
            <person name="Rider S.D."/>
        </authorList>
    </citation>
    <scope>NUCLEOTIDE SEQUENCE [LARGE SCALE GENOMIC DNA]</scope>
    <source>
        <strain evidence="4">Arlian Lab</strain>
        <tissue evidence="4">Whole body</tissue>
    </source>
</reference>
<feature type="region of interest" description="Disordered" evidence="2">
    <location>
        <begin position="123"/>
        <end position="142"/>
    </location>
</feature>
<dbReference type="GO" id="GO:0005096">
    <property type="term" value="F:GTPase activator activity"/>
    <property type="evidence" value="ECO:0007669"/>
    <property type="project" value="UniProtKB-KW"/>
</dbReference>
<dbReference type="OrthoDB" id="10264062at2759"/>
<feature type="domain" description="Small G protein signalling modulator 1/2 Rab-binding" evidence="3">
    <location>
        <begin position="1"/>
        <end position="127"/>
    </location>
</feature>
<dbReference type="InterPro" id="IPR027434">
    <property type="entry name" value="Homing_endonucl"/>
</dbReference>
<evidence type="ECO:0000313" key="4">
    <source>
        <dbReference type="EMBL" id="OTF83574.1"/>
    </source>
</evidence>
<proteinExistence type="predicted"/>
<keyword evidence="5" id="KW-1185">Reference proteome</keyword>
<dbReference type="Proteomes" id="UP000194236">
    <property type="component" value="Unassembled WGS sequence"/>
</dbReference>
<organism evidence="4 5">
    <name type="scientific">Euroglyphus maynei</name>
    <name type="common">Mayne's house dust mite</name>
    <dbReference type="NCBI Taxonomy" id="6958"/>
    <lineage>
        <taxon>Eukaryota</taxon>
        <taxon>Metazoa</taxon>
        <taxon>Ecdysozoa</taxon>
        <taxon>Arthropoda</taxon>
        <taxon>Chelicerata</taxon>
        <taxon>Arachnida</taxon>
        <taxon>Acari</taxon>
        <taxon>Acariformes</taxon>
        <taxon>Sarcoptiformes</taxon>
        <taxon>Astigmata</taxon>
        <taxon>Psoroptidia</taxon>
        <taxon>Analgoidea</taxon>
        <taxon>Pyroglyphidae</taxon>
        <taxon>Pyroglyphinae</taxon>
        <taxon>Euroglyphus</taxon>
    </lineage>
</organism>
<protein>
    <submittedName>
        <fullName evidence="4">Small G protein signaling modulator 1-like protein</fullName>
    </submittedName>
</protein>
<sequence length="142" mass="15822">MPGYLSLHQDSNGLSIKWTPNQLINGRINQPPPSSSDGDGFFNNSVEKTSAFWNYALNVNVENIVYLHCHQQKLNCGSIVMVGRDGVMHPPIKFPKGGHLLAFLSCLENGLVPYGQLDPPLWSENGKGLKQNRNKQSKKTKY</sequence>
<dbReference type="EMBL" id="MUJZ01003132">
    <property type="protein sequence ID" value="OTF83574.1"/>
    <property type="molecule type" value="Genomic_DNA"/>
</dbReference>
<evidence type="ECO:0000259" key="3">
    <source>
        <dbReference type="Pfam" id="PF12068"/>
    </source>
</evidence>
<keyword evidence="1" id="KW-0343">GTPase activation</keyword>
<accession>A0A1Y3BU94</accession>
<evidence type="ECO:0000313" key="5">
    <source>
        <dbReference type="Proteomes" id="UP000194236"/>
    </source>
</evidence>
<dbReference type="InterPro" id="IPR021935">
    <property type="entry name" value="SGSM1/2_RBD"/>
</dbReference>
<evidence type="ECO:0000256" key="2">
    <source>
        <dbReference type="SAM" id="MobiDB-lite"/>
    </source>
</evidence>
<evidence type="ECO:0000256" key="1">
    <source>
        <dbReference type="ARBA" id="ARBA00022468"/>
    </source>
</evidence>